<keyword evidence="3" id="KW-0804">Transcription</keyword>
<dbReference type="EMBL" id="MEIA01000259">
    <property type="protein sequence ID" value="OJF11929.1"/>
    <property type="molecule type" value="Genomic_DNA"/>
</dbReference>
<evidence type="ECO:0000256" key="3">
    <source>
        <dbReference type="ARBA" id="ARBA00023163"/>
    </source>
</evidence>
<dbReference type="AlphaFoldDB" id="A0A1K0FGG6"/>
<dbReference type="GO" id="GO:0000976">
    <property type="term" value="F:transcription cis-regulatory region binding"/>
    <property type="evidence" value="ECO:0007669"/>
    <property type="project" value="TreeGrafter"/>
</dbReference>
<gene>
    <name evidence="6" type="ORF">BG844_23500</name>
</gene>
<dbReference type="InterPro" id="IPR001647">
    <property type="entry name" value="HTH_TetR"/>
</dbReference>
<protein>
    <recommendedName>
        <fullName evidence="5">HTH tetR-type domain-containing protein</fullName>
    </recommendedName>
</protein>
<accession>A0A1K0FGG6</accession>
<evidence type="ECO:0000256" key="1">
    <source>
        <dbReference type="ARBA" id="ARBA00023015"/>
    </source>
</evidence>
<keyword evidence="2 4" id="KW-0238">DNA-binding</keyword>
<dbReference type="SUPFAM" id="SSF46689">
    <property type="entry name" value="Homeodomain-like"/>
    <property type="match status" value="1"/>
</dbReference>
<sequence>MASSGIRDRFRAQMRQEVKEAALRQLAEGGPQALSLNAIAKELGVSGPALYRYFDSRDALLTELILDAYADLTAAITAVPRRQDDLAAAYRSWALAQPHRYRLLFAAPLPGYDAHDPRLVAAAQQAMKVLLEAVDPGPAPEPALARQLTAGVGEADPAVLLRAITAWSRLHGLVSLEIEGNFRSMGLDPDLIFAAELRALAAIDQ</sequence>
<keyword evidence="1" id="KW-0805">Transcription regulation</keyword>
<dbReference type="InterPro" id="IPR025996">
    <property type="entry name" value="MT1864/Rv1816-like_C"/>
</dbReference>
<evidence type="ECO:0000313" key="7">
    <source>
        <dbReference type="Proteomes" id="UP000182486"/>
    </source>
</evidence>
<dbReference type="RefSeq" id="WP_071807505.1">
    <property type="nucleotide sequence ID" value="NZ_MEIA01000259.1"/>
</dbReference>
<dbReference type="InterPro" id="IPR050109">
    <property type="entry name" value="HTH-type_TetR-like_transc_reg"/>
</dbReference>
<evidence type="ECO:0000313" key="6">
    <source>
        <dbReference type="EMBL" id="OJF11929.1"/>
    </source>
</evidence>
<feature type="DNA-binding region" description="H-T-H motif" evidence="4">
    <location>
        <begin position="35"/>
        <end position="54"/>
    </location>
</feature>
<organism evidence="6 7">
    <name type="scientific">Couchioplanes caeruleus subsp. caeruleus</name>
    <dbReference type="NCBI Taxonomy" id="56427"/>
    <lineage>
        <taxon>Bacteria</taxon>
        <taxon>Bacillati</taxon>
        <taxon>Actinomycetota</taxon>
        <taxon>Actinomycetes</taxon>
        <taxon>Micromonosporales</taxon>
        <taxon>Micromonosporaceae</taxon>
        <taxon>Couchioplanes</taxon>
    </lineage>
</organism>
<dbReference type="Gene3D" id="1.10.357.10">
    <property type="entry name" value="Tetracycline Repressor, domain 2"/>
    <property type="match status" value="1"/>
</dbReference>
<dbReference type="PRINTS" id="PR00455">
    <property type="entry name" value="HTHTETR"/>
</dbReference>
<evidence type="ECO:0000256" key="2">
    <source>
        <dbReference type="ARBA" id="ARBA00023125"/>
    </source>
</evidence>
<reference evidence="6 7" key="1">
    <citation type="submission" date="2016-09" db="EMBL/GenBank/DDBJ databases">
        <title>Couchioplanes caeruleus draft genome sequence.</title>
        <authorList>
            <person name="Sheehan J."/>
            <person name="Caffrey P."/>
        </authorList>
    </citation>
    <scope>NUCLEOTIDE SEQUENCE [LARGE SCALE GENOMIC DNA]</scope>
    <source>
        <strain evidence="6 7">DSM 43634</strain>
    </source>
</reference>
<dbReference type="SUPFAM" id="SSF48498">
    <property type="entry name" value="Tetracyclin repressor-like, C-terminal domain"/>
    <property type="match status" value="1"/>
</dbReference>
<dbReference type="PANTHER" id="PTHR30055:SF243">
    <property type="entry name" value="HTH-TYPE TRANSCRIPTIONAL REGULATOR RV1816"/>
    <property type="match status" value="1"/>
</dbReference>
<evidence type="ECO:0000256" key="4">
    <source>
        <dbReference type="PROSITE-ProRule" id="PRU00335"/>
    </source>
</evidence>
<dbReference type="Proteomes" id="UP000182486">
    <property type="component" value="Unassembled WGS sequence"/>
</dbReference>
<keyword evidence="7" id="KW-1185">Reference proteome</keyword>
<dbReference type="GO" id="GO:0003700">
    <property type="term" value="F:DNA-binding transcription factor activity"/>
    <property type="evidence" value="ECO:0007669"/>
    <property type="project" value="TreeGrafter"/>
</dbReference>
<comment type="caution">
    <text evidence="6">The sequence shown here is derived from an EMBL/GenBank/DDBJ whole genome shotgun (WGS) entry which is preliminary data.</text>
</comment>
<dbReference type="Pfam" id="PF00440">
    <property type="entry name" value="TetR_N"/>
    <property type="match status" value="1"/>
</dbReference>
<dbReference type="Pfam" id="PF13305">
    <property type="entry name" value="TetR_C_33"/>
    <property type="match status" value="1"/>
</dbReference>
<dbReference type="PROSITE" id="PS50977">
    <property type="entry name" value="HTH_TETR_2"/>
    <property type="match status" value="1"/>
</dbReference>
<dbReference type="PANTHER" id="PTHR30055">
    <property type="entry name" value="HTH-TYPE TRANSCRIPTIONAL REGULATOR RUTR"/>
    <property type="match status" value="1"/>
</dbReference>
<proteinExistence type="predicted"/>
<dbReference type="InterPro" id="IPR009057">
    <property type="entry name" value="Homeodomain-like_sf"/>
</dbReference>
<name>A0A1K0FGG6_9ACTN</name>
<evidence type="ECO:0000259" key="5">
    <source>
        <dbReference type="PROSITE" id="PS50977"/>
    </source>
</evidence>
<feature type="domain" description="HTH tetR-type" evidence="5">
    <location>
        <begin position="12"/>
        <end position="72"/>
    </location>
</feature>
<dbReference type="InterPro" id="IPR036271">
    <property type="entry name" value="Tet_transcr_reg_TetR-rel_C_sf"/>
</dbReference>